<proteinExistence type="predicted"/>
<evidence type="ECO:0000256" key="1">
    <source>
        <dbReference type="ARBA" id="ARBA00004141"/>
    </source>
</evidence>
<keyword evidence="2" id="KW-0813">Transport</keyword>
<keyword evidence="10" id="KW-1185">Reference proteome</keyword>
<dbReference type="Gene3D" id="1.10.3080.10">
    <property type="entry name" value="Clc chloride channel"/>
    <property type="match status" value="1"/>
</dbReference>
<name>A0A3S4FQ35_9MYCO</name>
<evidence type="ECO:0000256" key="6">
    <source>
        <dbReference type="ARBA" id="ARBA00023136"/>
    </source>
</evidence>
<feature type="transmembrane region" description="Helical" evidence="8">
    <location>
        <begin position="197"/>
        <end position="216"/>
    </location>
</feature>
<comment type="subcellular location">
    <subcellularLocation>
        <location evidence="1">Membrane</location>
        <topology evidence="1">Multi-pass membrane protein</topology>
    </subcellularLocation>
</comment>
<keyword evidence="7" id="KW-0868">Chloride</keyword>
<evidence type="ECO:0000256" key="4">
    <source>
        <dbReference type="ARBA" id="ARBA00022989"/>
    </source>
</evidence>
<gene>
    <name evidence="9" type="primary">clcA_2</name>
    <name evidence="9" type="ORF">MB901379_03876</name>
</gene>
<dbReference type="CDD" id="cd01031">
    <property type="entry name" value="EriC"/>
    <property type="match status" value="1"/>
</dbReference>
<dbReference type="Pfam" id="PF00654">
    <property type="entry name" value="Voltage_CLC"/>
    <property type="match status" value="1"/>
</dbReference>
<dbReference type="AlphaFoldDB" id="A0A3S4FQ35"/>
<feature type="transmembrane region" description="Helical" evidence="8">
    <location>
        <begin position="18"/>
        <end position="43"/>
    </location>
</feature>
<dbReference type="RefSeq" id="WP_158017985.1">
    <property type="nucleotide sequence ID" value="NZ_CBCSKE010000037.1"/>
</dbReference>
<keyword evidence="6 8" id="KW-0472">Membrane</keyword>
<dbReference type="EMBL" id="LR130759">
    <property type="protein sequence ID" value="VDM90280.1"/>
    <property type="molecule type" value="Genomic_DNA"/>
</dbReference>
<dbReference type="InterPro" id="IPR014743">
    <property type="entry name" value="Cl-channel_core"/>
</dbReference>
<feature type="transmembrane region" description="Helical" evidence="8">
    <location>
        <begin position="371"/>
        <end position="394"/>
    </location>
</feature>
<reference evidence="10" key="1">
    <citation type="submission" date="2018-02" db="EMBL/GenBank/DDBJ databases">
        <authorList>
            <person name="Seth-Smith MB H."/>
            <person name="Seth-Smith H."/>
        </authorList>
    </citation>
    <scope>NUCLEOTIDE SEQUENCE [LARGE SCALE GENOMIC DNA]</scope>
</reference>
<accession>A0A3S4FQ35</accession>
<dbReference type="KEGG" id="mbai:MB901379_03876"/>
<protein>
    <submittedName>
        <fullName evidence="9">H(+)/Cl(-) exchange transporter ClcA</fullName>
    </submittedName>
</protein>
<sequence>MTEPTPGSDEPADFMRGSVLICVTSLVAGVIIGFVGGAFRWCLQAADTIRIDFVDWAHRLPGPGWLVPAAAAAAGATLAALIVRWEPLAAGSGIQHVEAVFRGDARPPLIRLLPAKFIGGVLAIGSGLVLGREGPTVHMGAAIGAEAARRARLAEPEIRMMQTALGGAGLAVAFNAPIGGTLFTLEEVTKSFRVKTVLATVFAASVAVGCSRLILGNHPDFLVERVKAPALVWLPLFVVFGLLTGCLGSVYNRLVLWFLDHVTGACRVPTLAKAALIGAVIGLAMFVYPRAVGGGDPMTQLIVGGHQFALAIVIGYLVVRFFAGPLSYSAGVPGGLFAPLLAVGALWGVLFVGVFNAVWPADATSLAIPMALVGMAAFFGATVRAPVTGMVLVIEMTATTSVAVPMMAATAAAVLAAYLVRSPPIYDSLRERMPAESTPGDGCESADR</sequence>
<feature type="transmembrane region" description="Helical" evidence="8">
    <location>
        <begin position="228"/>
        <end position="251"/>
    </location>
</feature>
<evidence type="ECO:0000313" key="9">
    <source>
        <dbReference type="EMBL" id="VDM90280.1"/>
    </source>
</evidence>
<evidence type="ECO:0000256" key="5">
    <source>
        <dbReference type="ARBA" id="ARBA00023065"/>
    </source>
</evidence>
<evidence type="ECO:0000256" key="2">
    <source>
        <dbReference type="ARBA" id="ARBA00022448"/>
    </source>
</evidence>
<feature type="transmembrane region" description="Helical" evidence="8">
    <location>
        <begin position="64"/>
        <end position="83"/>
    </location>
</feature>
<keyword evidence="5" id="KW-0406">Ion transport</keyword>
<dbReference type="InterPro" id="IPR001807">
    <property type="entry name" value="ClC"/>
</dbReference>
<feature type="transmembrane region" description="Helical" evidence="8">
    <location>
        <begin position="335"/>
        <end position="359"/>
    </location>
</feature>
<dbReference type="GO" id="GO:0005247">
    <property type="term" value="F:voltage-gated chloride channel activity"/>
    <property type="evidence" value="ECO:0007669"/>
    <property type="project" value="TreeGrafter"/>
</dbReference>
<dbReference type="GO" id="GO:0005886">
    <property type="term" value="C:plasma membrane"/>
    <property type="evidence" value="ECO:0007669"/>
    <property type="project" value="TreeGrafter"/>
</dbReference>
<evidence type="ECO:0000256" key="7">
    <source>
        <dbReference type="ARBA" id="ARBA00023214"/>
    </source>
</evidence>
<keyword evidence="3 8" id="KW-0812">Transmembrane</keyword>
<dbReference type="OrthoDB" id="9767361at2"/>
<organism evidence="9 10">
    <name type="scientific">Mycobacterium basiliense</name>
    <dbReference type="NCBI Taxonomy" id="2094119"/>
    <lineage>
        <taxon>Bacteria</taxon>
        <taxon>Bacillati</taxon>
        <taxon>Actinomycetota</taxon>
        <taxon>Actinomycetes</taxon>
        <taxon>Mycobacteriales</taxon>
        <taxon>Mycobacteriaceae</taxon>
        <taxon>Mycobacterium</taxon>
    </lineage>
</organism>
<evidence type="ECO:0000313" key="10">
    <source>
        <dbReference type="Proteomes" id="UP000269998"/>
    </source>
</evidence>
<dbReference type="PRINTS" id="PR00762">
    <property type="entry name" value="CLCHANNEL"/>
</dbReference>
<feature type="transmembrane region" description="Helical" evidence="8">
    <location>
        <begin position="301"/>
        <end position="323"/>
    </location>
</feature>
<feature type="transmembrane region" description="Helical" evidence="8">
    <location>
        <begin position="109"/>
        <end position="130"/>
    </location>
</feature>
<evidence type="ECO:0000256" key="8">
    <source>
        <dbReference type="SAM" id="Phobius"/>
    </source>
</evidence>
<feature type="transmembrane region" description="Helical" evidence="8">
    <location>
        <begin position="271"/>
        <end position="289"/>
    </location>
</feature>
<dbReference type="PANTHER" id="PTHR45711:SF6">
    <property type="entry name" value="CHLORIDE CHANNEL PROTEIN"/>
    <property type="match status" value="1"/>
</dbReference>
<feature type="transmembrane region" description="Helical" evidence="8">
    <location>
        <begin position="164"/>
        <end position="185"/>
    </location>
</feature>
<dbReference type="Proteomes" id="UP000269998">
    <property type="component" value="Chromosome"/>
</dbReference>
<keyword evidence="4 8" id="KW-1133">Transmembrane helix</keyword>
<evidence type="ECO:0000256" key="3">
    <source>
        <dbReference type="ARBA" id="ARBA00022692"/>
    </source>
</evidence>
<dbReference type="SUPFAM" id="SSF81340">
    <property type="entry name" value="Clc chloride channel"/>
    <property type="match status" value="1"/>
</dbReference>
<dbReference type="PANTHER" id="PTHR45711">
    <property type="entry name" value="CHLORIDE CHANNEL PROTEIN"/>
    <property type="match status" value="1"/>
</dbReference>
<feature type="transmembrane region" description="Helical" evidence="8">
    <location>
        <begin position="400"/>
        <end position="420"/>
    </location>
</feature>